<protein>
    <submittedName>
        <fullName evidence="1">Thioredoxin-like 4B, isoform CRA_a</fullName>
    </submittedName>
</protein>
<evidence type="ECO:0000313" key="2">
    <source>
        <dbReference type="Proteomes" id="UP000234681"/>
    </source>
</evidence>
<gene>
    <name evidence="1 3" type="primary">Txnl4b</name>
    <name evidence="1" type="ORF">rCG_51411</name>
</gene>
<organism evidence="1 2">
    <name type="scientific">Rattus norvegicus</name>
    <name type="common">Rat</name>
    <dbReference type="NCBI Taxonomy" id="10116"/>
    <lineage>
        <taxon>Eukaryota</taxon>
        <taxon>Metazoa</taxon>
        <taxon>Chordata</taxon>
        <taxon>Craniata</taxon>
        <taxon>Vertebrata</taxon>
        <taxon>Euteleostomi</taxon>
        <taxon>Mammalia</taxon>
        <taxon>Eutheria</taxon>
        <taxon>Euarchontoglires</taxon>
        <taxon>Glires</taxon>
        <taxon>Rodentia</taxon>
        <taxon>Myomorpha</taxon>
        <taxon>Muroidea</taxon>
        <taxon>Muridae</taxon>
        <taxon>Murinae</taxon>
        <taxon>Rattus</taxon>
    </lineage>
</organism>
<dbReference type="AlphaFoldDB" id="A6IZ22"/>
<evidence type="ECO:0000313" key="3">
    <source>
        <dbReference type="RGD" id="1305127"/>
    </source>
</evidence>
<evidence type="ECO:0000313" key="1">
    <source>
        <dbReference type="EMBL" id="EDL92499.1"/>
    </source>
</evidence>
<reference evidence="2" key="1">
    <citation type="submission" date="2005-09" db="EMBL/GenBank/DDBJ databases">
        <authorList>
            <person name="Mural R.J."/>
            <person name="Li P.W."/>
            <person name="Adams M.D."/>
            <person name="Amanatides P.G."/>
            <person name="Baden-Tillson H."/>
            <person name="Barnstead M."/>
            <person name="Chin S.H."/>
            <person name="Dew I."/>
            <person name="Evans C.A."/>
            <person name="Ferriera S."/>
            <person name="Flanigan M."/>
            <person name="Fosler C."/>
            <person name="Glodek A."/>
            <person name="Gu Z."/>
            <person name="Holt R.A."/>
            <person name="Jennings D."/>
            <person name="Kraft C.L."/>
            <person name="Lu F."/>
            <person name="Nguyen T."/>
            <person name="Nusskern D.R."/>
            <person name="Pfannkoch C.M."/>
            <person name="Sitter C."/>
            <person name="Sutton G.G."/>
            <person name="Venter J.C."/>
            <person name="Wang Z."/>
            <person name="Woodage T."/>
            <person name="Zheng X.H."/>
            <person name="Zhong F."/>
        </authorList>
    </citation>
    <scope>NUCLEOTIDE SEQUENCE [LARGE SCALE GENOMIC DNA]</scope>
    <source>
        <strain>BN</strain>
        <strain evidence="2">Sprague-Dawley</strain>
    </source>
</reference>
<sequence>MRIPSVCSWMILRKEPGECRHPRLFGWLVGICSFCFEVLSIETRPHALPLSCALSS</sequence>
<dbReference type="RGD" id="1305127">
    <property type="gene designation" value="Txnl4b"/>
</dbReference>
<dbReference type="EMBL" id="CH473972">
    <property type="protein sequence ID" value="EDL92499.1"/>
    <property type="molecule type" value="Genomic_DNA"/>
</dbReference>
<name>A6IZ22_RAT</name>
<proteinExistence type="predicted"/>
<dbReference type="AGR" id="RGD:1305127"/>
<dbReference type="Proteomes" id="UP000234681">
    <property type="component" value="Chromosome 19"/>
</dbReference>
<feature type="non-terminal residue" evidence="1">
    <location>
        <position position="56"/>
    </location>
</feature>
<accession>A6IZ22</accession>